<dbReference type="Proteomes" id="UP000504610">
    <property type="component" value="Chromosome 3"/>
</dbReference>
<feature type="region of interest" description="Disordered" evidence="1">
    <location>
        <begin position="1"/>
        <end position="24"/>
    </location>
</feature>
<dbReference type="GeneID" id="108844051"/>
<name>A0A6J0MJT0_RAPSA</name>
<sequence>MEGSGIEGLTLQDSRTVPVESEQQRTLDGDTDKFVESMKSLFDYQESQIRISVEGFNTSADPVELYTSLQDLFKTCGEVDHIEFKIDRVRKQVISPWVVVLRGEGAKEKASLLDGSEVGGRKLTVSPVEEHTDGLSTSVRAARYVADFQRKRSQAISVTGYDLSLPQDDLKSALRKHFASCGEITDILVLYSRALVHLYGLGSVHRAVQLNGTDLGGGFKLTVQAVPYSKPEEASGTSHDVITVT</sequence>
<gene>
    <name evidence="3" type="primary">LOC108844051</name>
</gene>
<dbReference type="GO" id="GO:0003676">
    <property type="term" value="F:nucleic acid binding"/>
    <property type="evidence" value="ECO:0007669"/>
    <property type="project" value="InterPro"/>
</dbReference>
<reference evidence="2" key="1">
    <citation type="journal article" date="2019" name="Database">
        <title>The radish genome database (RadishGD): an integrated information resource for radish genomics.</title>
        <authorList>
            <person name="Yu H.J."/>
            <person name="Baek S."/>
            <person name="Lee Y.J."/>
            <person name="Cho A."/>
            <person name="Mun J.H."/>
        </authorList>
    </citation>
    <scope>NUCLEOTIDE SEQUENCE [LARGE SCALE GENOMIC DNA]</scope>
    <source>
        <strain evidence="2">cv. WK10039</strain>
    </source>
</reference>
<dbReference type="OrthoDB" id="1113235at2759"/>
<reference evidence="3" key="2">
    <citation type="submission" date="2025-08" db="UniProtKB">
        <authorList>
            <consortium name="RefSeq"/>
        </authorList>
    </citation>
    <scope>IDENTIFICATION</scope>
    <source>
        <tissue evidence="3">Leaf</tissue>
    </source>
</reference>
<dbReference type="AlphaFoldDB" id="A0A6J0MJT0"/>
<organism evidence="2 3">
    <name type="scientific">Raphanus sativus</name>
    <name type="common">Radish</name>
    <name type="synonym">Raphanus raphanistrum var. sativus</name>
    <dbReference type="NCBI Taxonomy" id="3726"/>
    <lineage>
        <taxon>Eukaryota</taxon>
        <taxon>Viridiplantae</taxon>
        <taxon>Streptophyta</taxon>
        <taxon>Embryophyta</taxon>
        <taxon>Tracheophyta</taxon>
        <taxon>Spermatophyta</taxon>
        <taxon>Magnoliopsida</taxon>
        <taxon>eudicotyledons</taxon>
        <taxon>Gunneridae</taxon>
        <taxon>Pentapetalae</taxon>
        <taxon>rosids</taxon>
        <taxon>malvids</taxon>
        <taxon>Brassicales</taxon>
        <taxon>Brassicaceae</taxon>
        <taxon>Brassiceae</taxon>
        <taxon>Raphanus</taxon>
    </lineage>
</organism>
<dbReference type="RefSeq" id="XP_018472752.2">
    <property type="nucleotide sequence ID" value="XM_018617250.2"/>
</dbReference>
<accession>A0A6J0MJT0</accession>
<dbReference type="SUPFAM" id="SSF54928">
    <property type="entry name" value="RNA-binding domain, RBD"/>
    <property type="match status" value="2"/>
</dbReference>
<dbReference type="KEGG" id="rsz:108844051"/>
<evidence type="ECO:0000313" key="2">
    <source>
        <dbReference type="Proteomes" id="UP000504610"/>
    </source>
</evidence>
<keyword evidence="2" id="KW-1185">Reference proteome</keyword>
<dbReference type="Gene3D" id="3.30.70.330">
    <property type="match status" value="2"/>
</dbReference>
<dbReference type="InterPro" id="IPR035979">
    <property type="entry name" value="RBD_domain_sf"/>
</dbReference>
<protein>
    <submittedName>
        <fullName evidence="3">Nucleolin 1-like</fullName>
    </submittedName>
</protein>
<evidence type="ECO:0000313" key="3">
    <source>
        <dbReference type="RefSeq" id="XP_018472752.2"/>
    </source>
</evidence>
<evidence type="ECO:0000256" key="1">
    <source>
        <dbReference type="SAM" id="MobiDB-lite"/>
    </source>
</evidence>
<proteinExistence type="predicted"/>
<dbReference type="InterPro" id="IPR012677">
    <property type="entry name" value="Nucleotide-bd_a/b_plait_sf"/>
</dbReference>